<dbReference type="KEGG" id="glj:GKIL_0970"/>
<evidence type="ECO:0000256" key="2">
    <source>
        <dbReference type="SAM" id="SignalP"/>
    </source>
</evidence>
<feature type="chain" id="PRO_5004663892" evidence="2">
    <location>
        <begin position="21"/>
        <end position="120"/>
    </location>
</feature>
<dbReference type="eggNOG" id="ENOG50339PS">
    <property type="taxonomic scope" value="Bacteria"/>
</dbReference>
<feature type="region of interest" description="Disordered" evidence="1">
    <location>
        <begin position="74"/>
        <end position="120"/>
    </location>
</feature>
<feature type="compositionally biased region" description="Pro residues" evidence="1">
    <location>
        <begin position="111"/>
        <end position="120"/>
    </location>
</feature>
<dbReference type="HOGENOM" id="CLU_2046335_0_0_3"/>
<name>U5QE67_GLOK1</name>
<gene>
    <name evidence="3" type="ORF">GKIL_0970</name>
</gene>
<feature type="compositionally biased region" description="Basic and acidic residues" evidence="1">
    <location>
        <begin position="77"/>
        <end position="87"/>
    </location>
</feature>
<dbReference type="AlphaFoldDB" id="U5QE67"/>
<evidence type="ECO:0000313" key="3">
    <source>
        <dbReference type="EMBL" id="AGY57216.1"/>
    </source>
</evidence>
<feature type="signal peptide" evidence="2">
    <location>
        <begin position="1"/>
        <end position="20"/>
    </location>
</feature>
<dbReference type="STRING" id="1183438.GKIL_0970"/>
<dbReference type="Proteomes" id="UP000017396">
    <property type="component" value="Chromosome"/>
</dbReference>
<dbReference type="OrthoDB" id="466956at2"/>
<feature type="compositionally biased region" description="Low complexity" evidence="1">
    <location>
        <begin position="50"/>
        <end position="59"/>
    </location>
</feature>
<sequence length="120" mass="12930">MRQLLCLVSLLVLSAASASAQITQPTTTPLTPPDPALNDPGLSNQNRDPNSFGSSSGGFNMMNLIHQANLGGNRNLDQYRQDRDRNIDQAVSNFNNRSEVQITPKLLNPAPAEPAPPARP</sequence>
<keyword evidence="4" id="KW-1185">Reference proteome</keyword>
<evidence type="ECO:0000256" key="1">
    <source>
        <dbReference type="SAM" id="MobiDB-lite"/>
    </source>
</evidence>
<proteinExistence type="predicted"/>
<protein>
    <submittedName>
        <fullName evidence="3">Uncharacterized protein</fullName>
    </submittedName>
</protein>
<keyword evidence="2" id="KW-0732">Signal</keyword>
<feature type="region of interest" description="Disordered" evidence="1">
    <location>
        <begin position="20"/>
        <end position="59"/>
    </location>
</feature>
<dbReference type="RefSeq" id="WP_023172279.1">
    <property type="nucleotide sequence ID" value="NC_022600.1"/>
</dbReference>
<evidence type="ECO:0000313" key="4">
    <source>
        <dbReference type="Proteomes" id="UP000017396"/>
    </source>
</evidence>
<reference evidence="3 4" key="1">
    <citation type="journal article" date="2013" name="PLoS ONE">
        <title>Cultivation and Complete Genome Sequencing of Gloeobacter kilaueensis sp. nov., from a Lava Cave in Kilauea Caldera, Hawai'i.</title>
        <authorList>
            <person name="Saw J.H."/>
            <person name="Schatz M."/>
            <person name="Brown M.V."/>
            <person name="Kunkel D.D."/>
            <person name="Foster J.S."/>
            <person name="Shick H."/>
            <person name="Christensen S."/>
            <person name="Hou S."/>
            <person name="Wan X."/>
            <person name="Donachie S.P."/>
        </authorList>
    </citation>
    <scope>NUCLEOTIDE SEQUENCE [LARGE SCALE GENOMIC DNA]</scope>
    <source>
        <strain evidence="4">JS</strain>
    </source>
</reference>
<feature type="compositionally biased region" description="Low complexity" evidence="1">
    <location>
        <begin position="20"/>
        <end position="29"/>
    </location>
</feature>
<organism evidence="3 4">
    <name type="scientific">Gloeobacter kilaueensis (strain ATCC BAA-2537 / CCAP 1431/1 / ULC 316 / JS1)</name>
    <dbReference type="NCBI Taxonomy" id="1183438"/>
    <lineage>
        <taxon>Bacteria</taxon>
        <taxon>Bacillati</taxon>
        <taxon>Cyanobacteriota</taxon>
        <taxon>Cyanophyceae</taxon>
        <taxon>Gloeobacterales</taxon>
        <taxon>Gloeobacteraceae</taxon>
        <taxon>Gloeobacter</taxon>
    </lineage>
</organism>
<dbReference type="EMBL" id="CP003587">
    <property type="protein sequence ID" value="AGY57216.1"/>
    <property type="molecule type" value="Genomic_DNA"/>
</dbReference>
<accession>U5QE67</accession>
<feature type="compositionally biased region" description="Polar residues" evidence="1">
    <location>
        <begin position="89"/>
        <end position="101"/>
    </location>
</feature>